<dbReference type="AlphaFoldDB" id="A0A0C3BYQ2"/>
<dbReference type="OrthoDB" id="2984690at2759"/>
<reference evidence="2 3" key="1">
    <citation type="submission" date="2014-04" db="EMBL/GenBank/DDBJ databases">
        <authorList>
            <consortium name="DOE Joint Genome Institute"/>
            <person name="Kuo A."/>
            <person name="Gay G."/>
            <person name="Dore J."/>
            <person name="Kohler A."/>
            <person name="Nagy L.G."/>
            <person name="Floudas D."/>
            <person name="Copeland A."/>
            <person name="Barry K.W."/>
            <person name="Cichocki N."/>
            <person name="Veneault-Fourrey C."/>
            <person name="LaButti K."/>
            <person name="Lindquist E.A."/>
            <person name="Lipzen A."/>
            <person name="Lundell T."/>
            <person name="Morin E."/>
            <person name="Murat C."/>
            <person name="Sun H."/>
            <person name="Tunlid A."/>
            <person name="Henrissat B."/>
            <person name="Grigoriev I.V."/>
            <person name="Hibbett D.S."/>
            <person name="Martin F."/>
            <person name="Nordberg H.P."/>
            <person name="Cantor M.N."/>
            <person name="Hua S.X."/>
        </authorList>
    </citation>
    <scope>NUCLEOTIDE SEQUENCE [LARGE SCALE GENOMIC DNA]</scope>
    <source>
        <strain evidence="3">h7</strain>
    </source>
</reference>
<keyword evidence="3" id="KW-1185">Reference proteome</keyword>
<dbReference type="HOGENOM" id="CLU_658979_0_0_1"/>
<feature type="region of interest" description="Disordered" evidence="1">
    <location>
        <begin position="26"/>
        <end position="48"/>
    </location>
</feature>
<accession>A0A0C3BYQ2</accession>
<protein>
    <submittedName>
        <fullName evidence="2">Uncharacterized protein</fullName>
    </submittedName>
</protein>
<organism evidence="2 3">
    <name type="scientific">Hebeloma cylindrosporum</name>
    <dbReference type="NCBI Taxonomy" id="76867"/>
    <lineage>
        <taxon>Eukaryota</taxon>
        <taxon>Fungi</taxon>
        <taxon>Dikarya</taxon>
        <taxon>Basidiomycota</taxon>
        <taxon>Agaricomycotina</taxon>
        <taxon>Agaricomycetes</taxon>
        <taxon>Agaricomycetidae</taxon>
        <taxon>Agaricales</taxon>
        <taxon>Agaricineae</taxon>
        <taxon>Hymenogastraceae</taxon>
        <taxon>Hebeloma</taxon>
    </lineage>
</organism>
<name>A0A0C3BYQ2_HEBCY</name>
<reference evidence="3" key="2">
    <citation type="submission" date="2015-01" db="EMBL/GenBank/DDBJ databases">
        <title>Evolutionary Origins and Diversification of the Mycorrhizal Mutualists.</title>
        <authorList>
            <consortium name="DOE Joint Genome Institute"/>
            <consortium name="Mycorrhizal Genomics Consortium"/>
            <person name="Kohler A."/>
            <person name="Kuo A."/>
            <person name="Nagy L.G."/>
            <person name="Floudas D."/>
            <person name="Copeland A."/>
            <person name="Barry K.W."/>
            <person name="Cichocki N."/>
            <person name="Veneault-Fourrey C."/>
            <person name="LaButti K."/>
            <person name="Lindquist E.A."/>
            <person name="Lipzen A."/>
            <person name="Lundell T."/>
            <person name="Morin E."/>
            <person name="Murat C."/>
            <person name="Riley R."/>
            <person name="Ohm R."/>
            <person name="Sun H."/>
            <person name="Tunlid A."/>
            <person name="Henrissat B."/>
            <person name="Grigoriev I.V."/>
            <person name="Hibbett D.S."/>
            <person name="Martin F."/>
        </authorList>
    </citation>
    <scope>NUCLEOTIDE SEQUENCE [LARGE SCALE GENOMIC DNA]</scope>
    <source>
        <strain evidence="3">h7</strain>
    </source>
</reference>
<evidence type="ECO:0000313" key="3">
    <source>
        <dbReference type="Proteomes" id="UP000053424"/>
    </source>
</evidence>
<sequence length="417" mass="46374">MAKAGRETSAYGLQWRVSIPASKKLPPLPNPFGLVPPSTAGGDSEASHLEPEDSKILRYELLNCDQRSFLTGSRRADMQAAHIINTVRKDNQRKAVVEELLTQQHLHHPTFANFDLDSVINVEANYHLQWDLYGTFALVPAMDDASAMLGALKASNKKWVATSQPKHHETSPAPRYSSFTPGLLLHPQVGLAPFDHPNGTLSSSIRKASSPIARRFQLPSRYFQTSTSQRPQNAVTWTYWIASGDQLVSASDSNILFPPFTAKDARSLIQITLPPISSLAMVVNANAKLQSFMTHHSVEATPRIRMFAKVISELMDEIFFVPTGFHSRLDDSLSFLVPTQPPPVPEVPLVGDVPGTRILLRLCLGKHQLPSIRCKNSMFQSTLMMTMVLHCRNFNCWRKGLATRNSSLGNARMQQRC</sequence>
<dbReference type="Proteomes" id="UP000053424">
    <property type="component" value="Unassembled WGS sequence"/>
</dbReference>
<evidence type="ECO:0000313" key="2">
    <source>
        <dbReference type="EMBL" id="KIM41710.1"/>
    </source>
</evidence>
<gene>
    <name evidence="2" type="ORF">M413DRAFT_27302</name>
</gene>
<dbReference type="EMBL" id="KN831779">
    <property type="protein sequence ID" value="KIM41710.1"/>
    <property type="molecule type" value="Genomic_DNA"/>
</dbReference>
<proteinExistence type="predicted"/>
<evidence type="ECO:0000256" key="1">
    <source>
        <dbReference type="SAM" id="MobiDB-lite"/>
    </source>
</evidence>